<sequence>MSSTEISNLSLGKPVSEEDKKLAEGFKDEANILFGAKKFDEAIEKYSEAIKLNPGVPAYYSNRAFAHTKVEAYGYAIIDAESAIELDPGFAKGYYRRGFANMALAKFKESLRDFKIVAKLRPNDADAKSKLAECEKIVRRIEFEKAIRSDQQKKSVAETINLDTIVIEPSYDGALLDEEGMSEEFLLDMIERFKAQKKNP</sequence>
<proteinExistence type="predicted"/>
<accession>A0ACC2TWV8</accession>
<keyword evidence="2" id="KW-1185">Reference proteome</keyword>
<protein>
    <submittedName>
        <fullName evidence="1">Palmitoyl-protein thioesterase 1</fullName>
        <ecNumber evidence="1">3.1.3.16</ecNumber>
    </submittedName>
</protein>
<comment type="caution">
    <text evidence="1">The sequence shown here is derived from an EMBL/GenBank/DDBJ whole genome shotgun (WGS) entry which is preliminary data.</text>
</comment>
<keyword evidence="1" id="KW-0378">Hydrolase</keyword>
<reference evidence="1" key="1">
    <citation type="submission" date="2022-04" db="EMBL/GenBank/DDBJ databases">
        <title>Genome of the entomopathogenic fungus Entomophthora muscae.</title>
        <authorList>
            <person name="Elya C."/>
            <person name="Lovett B.R."/>
            <person name="Lee E."/>
            <person name="Macias A.M."/>
            <person name="Hajek A.E."/>
            <person name="De Bivort B.L."/>
            <person name="Kasson M.T."/>
            <person name="De Fine Licht H.H."/>
            <person name="Stajich J.E."/>
        </authorList>
    </citation>
    <scope>NUCLEOTIDE SEQUENCE</scope>
    <source>
        <strain evidence="1">Berkeley</strain>
    </source>
</reference>
<name>A0ACC2TWV8_9FUNG</name>
<evidence type="ECO:0000313" key="1">
    <source>
        <dbReference type="EMBL" id="KAJ9078946.1"/>
    </source>
</evidence>
<dbReference type="EMBL" id="QTSX02002133">
    <property type="protein sequence ID" value="KAJ9078946.1"/>
    <property type="molecule type" value="Genomic_DNA"/>
</dbReference>
<dbReference type="Proteomes" id="UP001165960">
    <property type="component" value="Unassembled WGS sequence"/>
</dbReference>
<evidence type="ECO:0000313" key="2">
    <source>
        <dbReference type="Proteomes" id="UP001165960"/>
    </source>
</evidence>
<gene>
    <name evidence="1" type="primary">PPT1_1</name>
    <name evidence="1" type="ORF">DSO57_1001694</name>
</gene>
<organism evidence="1 2">
    <name type="scientific">Entomophthora muscae</name>
    <dbReference type="NCBI Taxonomy" id="34485"/>
    <lineage>
        <taxon>Eukaryota</taxon>
        <taxon>Fungi</taxon>
        <taxon>Fungi incertae sedis</taxon>
        <taxon>Zoopagomycota</taxon>
        <taxon>Entomophthoromycotina</taxon>
        <taxon>Entomophthoromycetes</taxon>
        <taxon>Entomophthorales</taxon>
        <taxon>Entomophthoraceae</taxon>
        <taxon>Entomophthora</taxon>
    </lineage>
</organism>
<dbReference type="EC" id="3.1.3.16" evidence="1"/>